<sequence>MPPPLLDSFVILNWIQDLSDSGSKSGMTGQDISRSGEGLGDQILFWFTQLEFKGVDGRKNPFNLTGLFV</sequence>
<evidence type="ECO:0000313" key="2">
    <source>
        <dbReference type="Proteomes" id="UP000176512"/>
    </source>
</evidence>
<reference evidence="1 2" key="1">
    <citation type="journal article" date="2016" name="Nat. Commun.">
        <title>Thousands of microbial genomes shed light on interconnected biogeochemical processes in an aquifer system.</title>
        <authorList>
            <person name="Anantharaman K."/>
            <person name="Brown C.T."/>
            <person name="Hug L.A."/>
            <person name="Sharon I."/>
            <person name="Castelle C.J."/>
            <person name="Probst A.J."/>
            <person name="Thomas B.C."/>
            <person name="Singh A."/>
            <person name="Wilkins M.J."/>
            <person name="Karaoz U."/>
            <person name="Brodie E.L."/>
            <person name="Williams K.H."/>
            <person name="Hubbard S.S."/>
            <person name="Banfield J.F."/>
        </authorList>
    </citation>
    <scope>NUCLEOTIDE SEQUENCE [LARGE SCALE GENOMIC DNA]</scope>
</reference>
<dbReference type="AlphaFoldDB" id="A0A1G1YQL7"/>
<proteinExistence type="predicted"/>
<dbReference type="Proteomes" id="UP000176512">
    <property type="component" value="Unassembled WGS sequence"/>
</dbReference>
<dbReference type="EMBL" id="MHIP01000042">
    <property type="protein sequence ID" value="OGY53930.1"/>
    <property type="molecule type" value="Genomic_DNA"/>
</dbReference>
<comment type="caution">
    <text evidence="1">The sequence shown here is derived from an EMBL/GenBank/DDBJ whole genome shotgun (WGS) entry which is preliminary data.</text>
</comment>
<protein>
    <submittedName>
        <fullName evidence="1">Uncharacterized protein</fullName>
    </submittedName>
</protein>
<gene>
    <name evidence="1" type="ORF">A3A24_02255</name>
</gene>
<organism evidence="1 2">
    <name type="scientific">Candidatus Buchananbacteria bacterium RIFCSPLOWO2_01_FULL_46_12</name>
    <dbReference type="NCBI Taxonomy" id="1797546"/>
    <lineage>
        <taxon>Bacteria</taxon>
        <taxon>Candidatus Buchananiibacteriota</taxon>
    </lineage>
</organism>
<evidence type="ECO:0000313" key="1">
    <source>
        <dbReference type="EMBL" id="OGY53930.1"/>
    </source>
</evidence>
<accession>A0A1G1YQL7</accession>
<name>A0A1G1YQL7_9BACT</name>